<keyword evidence="2" id="KW-1185">Reference proteome</keyword>
<protein>
    <submittedName>
        <fullName evidence="1">Uncharacterized protein</fullName>
    </submittedName>
</protein>
<dbReference type="Proteomes" id="UP001497680">
    <property type="component" value="Unassembled WGS sequence"/>
</dbReference>
<accession>A0ACC0D2H3</accession>
<gene>
    <name evidence="1" type="ORF">F4821DRAFT_119948</name>
</gene>
<evidence type="ECO:0000313" key="1">
    <source>
        <dbReference type="EMBL" id="KAI6086902.1"/>
    </source>
</evidence>
<dbReference type="EMBL" id="MU394311">
    <property type="protein sequence ID" value="KAI6086902.1"/>
    <property type="molecule type" value="Genomic_DNA"/>
</dbReference>
<name>A0ACC0D2H3_9PEZI</name>
<comment type="caution">
    <text evidence="1">The sequence shown here is derived from an EMBL/GenBank/DDBJ whole genome shotgun (WGS) entry which is preliminary data.</text>
</comment>
<sequence length="152" mass="15877">MSAPIPVVVCGNREVVGKPVAEGLKPEYEVTLFCLGAQATAAEIPYILKGVAPPNQSSQVGTGDYSKRPVAVIMGRAWDEADAANVKAAVASVGLPEGAAPVILRCDTSVPVAAQPPAPAYAQELLRRMRAALGKLVRGEKLDGPEEGIVWY</sequence>
<organism evidence="1 2">
    <name type="scientific">Hypoxylon rubiginosum</name>
    <dbReference type="NCBI Taxonomy" id="110542"/>
    <lineage>
        <taxon>Eukaryota</taxon>
        <taxon>Fungi</taxon>
        <taxon>Dikarya</taxon>
        <taxon>Ascomycota</taxon>
        <taxon>Pezizomycotina</taxon>
        <taxon>Sordariomycetes</taxon>
        <taxon>Xylariomycetidae</taxon>
        <taxon>Xylariales</taxon>
        <taxon>Hypoxylaceae</taxon>
        <taxon>Hypoxylon</taxon>
    </lineage>
</organism>
<reference evidence="1 2" key="1">
    <citation type="journal article" date="2022" name="New Phytol.">
        <title>Ecological generalism drives hyperdiversity of secondary metabolite gene clusters in xylarialean endophytes.</title>
        <authorList>
            <person name="Franco M.E.E."/>
            <person name="Wisecaver J.H."/>
            <person name="Arnold A.E."/>
            <person name="Ju Y.M."/>
            <person name="Slot J.C."/>
            <person name="Ahrendt S."/>
            <person name="Moore L.P."/>
            <person name="Eastman K.E."/>
            <person name="Scott K."/>
            <person name="Konkel Z."/>
            <person name="Mondo S.J."/>
            <person name="Kuo A."/>
            <person name="Hayes R.D."/>
            <person name="Haridas S."/>
            <person name="Andreopoulos B."/>
            <person name="Riley R."/>
            <person name="LaButti K."/>
            <person name="Pangilinan J."/>
            <person name="Lipzen A."/>
            <person name="Amirebrahimi M."/>
            <person name="Yan J."/>
            <person name="Adam C."/>
            <person name="Keymanesh K."/>
            <person name="Ng V."/>
            <person name="Louie K."/>
            <person name="Northen T."/>
            <person name="Drula E."/>
            <person name="Henrissat B."/>
            <person name="Hsieh H.M."/>
            <person name="Youens-Clark K."/>
            <person name="Lutzoni F."/>
            <person name="Miadlikowska J."/>
            <person name="Eastwood D.C."/>
            <person name="Hamelin R.C."/>
            <person name="Grigoriev I.V."/>
            <person name="U'Ren J.M."/>
        </authorList>
    </citation>
    <scope>NUCLEOTIDE SEQUENCE [LARGE SCALE GENOMIC DNA]</scope>
    <source>
        <strain evidence="1 2">ER1909</strain>
    </source>
</reference>
<evidence type="ECO:0000313" key="2">
    <source>
        <dbReference type="Proteomes" id="UP001497680"/>
    </source>
</evidence>
<proteinExistence type="predicted"/>